<evidence type="ECO:0000313" key="2">
    <source>
        <dbReference type="Proteomes" id="UP000252519"/>
    </source>
</evidence>
<dbReference type="AlphaFoldDB" id="A0A368FM77"/>
<accession>A0A368FM77</accession>
<reference evidence="1 2" key="1">
    <citation type="submission" date="2014-10" db="EMBL/GenBank/DDBJ databases">
        <title>Draft genome of the hookworm Ancylostoma caninum.</title>
        <authorList>
            <person name="Mitreva M."/>
        </authorList>
    </citation>
    <scope>NUCLEOTIDE SEQUENCE [LARGE SCALE GENOMIC DNA]</scope>
    <source>
        <strain evidence="1 2">Baltimore</strain>
    </source>
</reference>
<name>A0A368FM77_ANCCA</name>
<protein>
    <submittedName>
        <fullName evidence="1">Uncharacterized protein</fullName>
    </submittedName>
</protein>
<proteinExistence type="predicted"/>
<comment type="caution">
    <text evidence="1">The sequence shown here is derived from an EMBL/GenBank/DDBJ whole genome shotgun (WGS) entry which is preliminary data.</text>
</comment>
<sequence>MHYNTLVFAETDGERKVRRSSGVQNKFCSSRRVLENLVEHSWRDQIVEAVLEEHLADYHVPLNEGHFVGGDSKDTLESIYELGD</sequence>
<dbReference type="Proteomes" id="UP000252519">
    <property type="component" value="Unassembled WGS sequence"/>
</dbReference>
<gene>
    <name evidence="1" type="ORF">ANCCAN_22305</name>
</gene>
<organism evidence="1 2">
    <name type="scientific">Ancylostoma caninum</name>
    <name type="common">Dog hookworm</name>
    <dbReference type="NCBI Taxonomy" id="29170"/>
    <lineage>
        <taxon>Eukaryota</taxon>
        <taxon>Metazoa</taxon>
        <taxon>Ecdysozoa</taxon>
        <taxon>Nematoda</taxon>
        <taxon>Chromadorea</taxon>
        <taxon>Rhabditida</taxon>
        <taxon>Rhabditina</taxon>
        <taxon>Rhabditomorpha</taxon>
        <taxon>Strongyloidea</taxon>
        <taxon>Ancylostomatidae</taxon>
        <taxon>Ancylostomatinae</taxon>
        <taxon>Ancylostoma</taxon>
    </lineage>
</organism>
<dbReference type="EMBL" id="JOJR01001194">
    <property type="protein sequence ID" value="RCN31905.1"/>
    <property type="molecule type" value="Genomic_DNA"/>
</dbReference>
<evidence type="ECO:0000313" key="1">
    <source>
        <dbReference type="EMBL" id="RCN31905.1"/>
    </source>
</evidence>
<keyword evidence="2" id="KW-1185">Reference proteome</keyword>
<dbReference type="OrthoDB" id="5876600at2759"/>